<feature type="chain" id="PRO_5017460445" evidence="1">
    <location>
        <begin position="21"/>
        <end position="110"/>
    </location>
</feature>
<feature type="signal peptide" evidence="1">
    <location>
        <begin position="1"/>
        <end position="20"/>
    </location>
</feature>
<evidence type="ECO:0000313" key="2">
    <source>
        <dbReference type="EMBL" id="RAL15789.1"/>
    </source>
</evidence>
<dbReference type="GeneID" id="37194625"/>
<reference evidence="2 3" key="1">
    <citation type="submission" date="2018-02" db="EMBL/GenBank/DDBJ databases">
        <title>The genomes of Aspergillus section Nigri reveals drivers in fungal speciation.</title>
        <authorList>
            <consortium name="DOE Joint Genome Institute"/>
            <person name="Vesth T.C."/>
            <person name="Nybo J."/>
            <person name="Theobald S."/>
            <person name="Brandl J."/>
            <person name="Frisvad J.C."/>
            <person name="Nielsen K.F."/>
            <person name="Lyhne E.K."/>
            <person name="Kogle M.E."/>
            <person name="Kuo A."/>
            <person name="Riley R."/>
            <person name="Clum A."/>
            <person name="Nolan M."/>
            <person name="Lipzen A."/>
            <person name="Salamov A."/>
            <person name="Henrissat B."/>
            <person name="Wiebenga A."/>
            <person name="De vries R.P."/>
            <person name="Grigoriev I.V."/>
            <person name="Mortensen U.H."/>
            <person name="Andersen M.R."/>
            <person name="Baker S.E."/>
        </authorList>
    </citation>
    <scope>NUCLEOTIDE SEQUENCE [LARGE SCALE GENOMIC DNA]</scope>
    <source>
        <strain evidence="2 3">CBS 101889</strain>
    </source>
</reference>
<proteinExistence type="predicted"/>
<dbReference type="Proteomes" id="UP000248961">
    <property type="component" value="Unassembled WGS sequence"/>
</dbReference>
<keyword evidence="3" id="KW-1185">Reference proteome</keyword>
<keyword evidence="1" id="KW-0732">Signal</keyword>
<protein>
    <submittedName>
        <fullName evidence="2">Uncharacterized protein</fullName>
    </submittedName>
</protein>
<sequence>MYRYFGIYFLQPSFIFLILAQKLGQKSDNLILRNCAINLQVLDKFVLATNMDFQRTLNPSMEIHYQDMIELAIPIYRHFRSYRLISTPKCYVIAGLRASWDCGHTQSHRH</sequence>
<dbReference type="RefSeq" id="XP_025554943.1">
    <property type="nucleotide sequence ID" value="XM_025690336.1"/>
</dbReference>
<dbReference type="STRING" id="1450537.A0A395I7K7"/>
<dbReference type="EMBL" id="KZ824270">
    <property type="protein sequence ID" value="RAL15789.1"/>
    <property type="molecule type" value="Genomic_DNA"/>
</dbReference>
<dbReference type="OrthoDB" id="3862662at2759"/>
<name>A0A395I7K7_ASPHC</name>
<evidence type="ECO:0000313" key="3">
    <source>
        <dbReference type="Proteomes" id="UP000248961"/>
    </source>
</evidence>
<dbReference type="AlphaFoldDB" id="A0A395I7K7"/>
<dbReference type="VEuPathDB" id="FungiDB:BO97DRAFT_175414"/>
<evidence type="ECO:0000256" key="1">
    <source>
        <dbReference type="SAM" id="SignalP"/>
    </source>
</evidence>
<gene>
    <name evidence="2" type="ORF">BO97DRAFT_175414</name>
</gene>
<organism evidence="2 3">
    <name type="scientific">Aspergillus homomorphus (strain CBS 101889)</name>
    <dbReference type="NCBI Taxonomy" id="1450537"/>
    <lineage>
        <taxon>Eukaryota</taxon>
        <taxon>Fungi</taxon>
        <taxon>Dikarya</taxon>
        <taxon>Ascomycota</taxon>
        <taxon>Pezizomycotina</taxon>
        <taxon>Eurotiomycetes</taxon>
        <taxon>Eurotiomycetidae</taxon>
        <taxon>Eurotiales</taxon>
        <taxon>Aspergillaceae</taxon>
        <taxon>Aspergillus</taxon>
        <taxon>Aspergillus subgen. Circumdati</taxon>
    </lineage>
</organism>
<accession>A0A395I7K7</accession>